<dbReference type="InParanoid" id="A0A1Y2AYF1"/>
<keyword evidence="6 12" id="KW-0418">Kinase</keyword>
<dbReference type="InterPro" id="IPR050108">
    <property type="entry name" value="CDK"/>
</dbReference>
<comment type="caution">
    <text evidence="12">The sequence shown here is derived from an EMBL/GenBank/DDBJ whole genome shotgun (WGS) entry which is preliminary data.</text>
</comment>
<feature type="domain" description="Protein kinase" evidence="11">
    <location>
        <begin position="431"/>
        <end position="732"/>
    </location>
</feature>
<evidence type="ECO:0000313" key="12">
    <source>
        <dbReference type="EMBL" id="ORY27484.1"/>
    </source>
</evidence>
<protein>
    <submittedName>
        <fullName evidence="12">Kinase-like domain-containing protein</fullName>
    </submittedName>
</protein>
<dbReference type="InterPro" id="IPR011009">
    <property type="entry name" value="Kinase-like_dom_sf"/>
</dbReference>
<feature type="compositionally biased region" description="Basic and acidic residues" evidence="10">
    <location>
        <begin position="71"/>
        <end position="81"/>
    </location>
</feature>
<dbReference type="PROSITE" id="PS50011">
    <property type="entry name" value="PROTEIN_KINASE_DOM"/>
    <property type="match status" value="1"/>
</dbReference>
<feature type="region of interest" description="Disordered" evidence="10">
    <location>
        <begin position="1"/>
        <end position="390"/>
    </location>
</feature>
<dbReference type="STRING" id="71784.A0A1Y2AYF1"/>
<dbReference type="InterPro" id="IPR000719">
    <property type="entry name" value="Prot_kinase_dom"/>
</dbReference>
<evidence type="ECO:0000256" key="5">
    <source>
        <dbReference type="ARBA" id="ARBA00022741"/>
    </source>
</evidence>
<name>A0A1Y2AYF1_9TREE</name>
<dbReference type="Gene3D" id="3.30.200.20">
    <property type="entry name" value="Phosphorylase Kinase, domain 1"/>
    <property type="match status" value="1"/>
</dbReference>
<gene>
    <name evidence="12" type="ORF">BCR39DRAFT_538218</name>
</gene>
<dbReference type="Gene3D" id="1.10.510.10">
    <property type="entry name" value="Transferase(Phosphotransferase) domain 1"/>
    <property type="match status" value="1"/>
</dbReference>
<keyword evidence="5 9" id="KW-0547">Nucleotide-binding</keyword>
<dbReference type="AlphaFoldDB" id="A0A1Y2AYF1"/>
<accession>A0A1Y2AYF1</accession>
<dbReference type="PROSITE" id="PS00107">
    <property type="entry name" value="PROTEIN_KINASE_ATP"/>
    <property type="match status" value="1"/>
</dbReference>
<dbReference type="PANTHER" id="PTHR24056:SF233">
    <property type="entry name" value="CYCLIN-DEPENDENT KINASE 9"/>
    <property type="match status" value="1"/>
</dbReference>
<keyword evidence="3" id="KW-0723">Serine/threonine-protein kinase</keyword>
<feature type="compositionally biased region" description="Basic and acidic residues" evidence="10">
    <location>
        <begin position="167"/>
        <end position="216"/>
    </location>
</feature>
<reference evidence="12 13" key="1">
    <citation type="submission" date="2016-07" db="EMBL/GenBank/DDBJ databases">
        <title>Pervasive Adenine N6-methylation of Active Genes in Fungi.</title>
        <authorList>
            <consortium name="DOE Joint Genome Institute"/>
            <person name="Mondo S.J."/>
            <person name="Dannebaum R.O."/>
            <person name="Kuo R.C."/>
            <person name="Labutti K."/>
            <person name="Haridas S."/>
            <person name="Kuo A."/>
            <person name="Salamov A."/>
            <person name="Ahrendt S.R."/>
            <person name="Lipzen A."/>
            <person name="Sullivan W."/>
            <person name="Andreopoulos W.B."/>
            <person name="Clum A."/>
            <person name="Lindquist E."/>
            <person name="Daum C."/>
            <person name="Ramamoorthy G.K."/>
            <person name="Gryganskyi A."/>
            <person name="Culley D."/>
            <person name="Magnuson J.K."/>
            <person name="James T.Y."/>
            <person name="O'Malley M.A."/>
            <person name="Stajich J.E."/>
            <person name="Spatafora J.W."/>
            <person name="Visel A."/>
            <person name="Grigoriev I.V."/>
        </authorList>
    </citation>
    <scope>NUCLEOTIDE SEQUENCE [LARGE SCALE GENOMIC DNA]</scope>
    <source>
        <strain evidence="12 13">68-887.2</strain>
    </source>
</reference>
<feature type="compositionally biased region" description="Basic and acidic residues" evidence="10">
    <location>
        <begin position="112"/>
        <end position="126"/>
    </location>
</feature>
<evidence type="ECO:0000256" key="4">
    <source>
        <dbReference type="ARBA" id="ARBA00022679"/>
    </source>
</evidence>
<evidence type="ECO:0000256" key="6">
    <source>
        <dbReference type="ARBA" id="ARBA00022777"/>
    </source>
</evidence>
<proteinExistence type="inferred from homology"/>
<dbReference type="Proteomes" id="UP000193986">
    <property type="component" value="Unassembled WGS sequence"/>
</dbReference>
<evidence type="ECO:0000256" key="2">
    <source>
        <dbReference type="ARBA" id="ARBA00006485"/>
    </source>
</evidence>
<feature type="region of interest" description="Disordered" evidence="10">
    <location>
        <begin position="746"/>
        <end position="858"/>
    </location>
</feature>
<comment type="subcellular location">
    <subcellularLocation>
        <location evidence="1">Nucleus</location>
    </subcellularLocation>
</comment>
<dbReference type="OrthoDB" id="28397at2759"/>
<dbReference type="GO" id="GO:0005634">
    <property type="term" value="C:nucleus"/>
    <property type="evidence" value="ECO:0007669"/>
    <property type="project" value="UniProtKB-SubCell"/>
</dbReference>
<evidence type="ECO:0000313" key="13">
    <source>
        <dbReference type="Proteomes" id="UP000193986"/>
    </source>
</evidence>
<dbReference type="SUPFAM" id="SSF56112">
    <property type="entry name" value="Protein kinase-like (PK-like)"/>
    <property type="match status" value="1"/>
</dbReference>
<feature type="compositionally biased region" description="Pro residues" evidence="10">
    <location>
        <begin position="816"/>
        <end position="833"/>
    </location>
</feature>
<evidence type="ECO:0000259" key="11">
    <source>
        <dbReference type="PROSITE" id="PS50011"/>
    </source>
</evidence>
<evidence type="ECO:0000256" key="9">
    <source>
        <dbReference type="PROSITE-ProRule" id="PRU10141"/>
    </source>
</evidence>
<evidence type="ECO:0000256" key="1">
    <source>
        <dbReference type="ARBA" id="ARBA00004123"/>
    </source>
</evidence>
<organism evidence="12 13">
    <name type="scientific">Naematelia encephala</name>
    <dbReference type="NCBI Taxonomy" id="71784"/>
    <lineage>
        <taxon>Eukaryota</taxon>
        <taxon>Fungi</taxon>
        <taxon>Dikarya</taxon>
        <taxon>Basidiomycota</taxon>
        <taxon>Agaricomycotina</taxon>
        <taxon>Tremellomycetes</taxon>
        <taxon>Tremellales</taxon>
        <taxon>Naemateliaceae</taxon>
        <taxon>Naematelia</taxon>
    </lineage>
</organism>
<keyword evidence="7 9" id="KW-0067">ATP-binding</keyword>
<evidence type="ECO:0000256" key="8">
    <source>
        <dbReference type="ARBA" id="ARBA00023242"/>
    </source>
</evidence>
<sequence>MSHKSRAQDPEDGELPEESSHAGPSRPATSRWVNPFADNGDPPGASSSKHALPPRPSKPTASYIPSPTRGTRPDDKPREPSPVKASPVKRSATRHSPEQEEVYRPLARPRSPRRDDEHNRRPRDSGPHYAPESARQREFDRDGRPRDRRYEDRSRAYEDSSANVRRPRYDRYEPGRYDDDRRHARGGDQEKYRPSDRRGEADSWRPEPPRREERRPMLRPVDSFSPEKKARSPPRRRRTPTPEPEEEDGEIKSDTPPRPDTPPPLSESQTSDHSYRPIKIKNRPTRTASTSESTRPHSPSPPPPPPPEDDAFPPPPPPGSPPRSVPETLNPYTPVDPITPDPPKLLNRAIETAKSQAKLEEPRSNGNIPVPPAPNRNLLEPPTRTSTPIPTVKSELRNVDAPPQVRRQLSREEELERLGKSFDGTSRLDAYDVGVKLGEGTFGVVTKGVQVATKRAVALKKLITHNPRDGVSVTTIREIKILKSLDHSNVVPILDMVVQPKTLSTTGRHDIFMVFPYMDHDLCGLLKNEDFKPSHSLIKLLFHQILEGMAFIHANGILHRDIKTANILVDRHGAVMIADFGLARHLTREMDPHTPNEYTNMVVTRWYRAPELLLGDIHYGPAIDMWSLGCVLGEMYHREPILMGESDRDQLFKIFGHCGSINQDSFPGWDRLPGFPDSKGFRWDRVEEGLHLYDLAQRYNMDRGAADLMVKLLTLDPAKRLSAVQAMDHDWFFVAPLPATIEGTTINVDSSHEMTTKRKNEKAPPRQAQPPPNFNPYNARPPAHGPPAWSNRGHHPQAHGHGPPGHGPPMQNRPPHGYPPPPNGAYPPGPGPGPGNFMNHNGGGGYPPPNNGFRPPNVFNNRPPAMPMAMAMANGLVNPGPNGVPPPPFTLGGGRANVPQAPFPLSGKGPSTNVNAGMKRPGPPLVGGGRDDKRARGGYEGGLPW</sequence>
<dbReference type="EMBL" id="MCFC01000038">
    <property type="protein sequence ID" value="ORY27484.1"/>
    <property type="molecule type" value="Genomic_DNA"/>
</dbReference>
<feature type="compositionally biased region" description="Polar residues" evidence="10">
    <location>
        <begin position="59"/>
        <end position="69"/>
    </location>
</feature>
<feature type="compositionally biased region" description="Basic and acidic residues" evidence="10">
    <location>
        <begin position="134"/>
        <end position="158"/>
    </location>
</feature>
<dbReference type="SMART" id="SM00220">
    <property type="entry name" value="S_TKc"/>
    <property type="match status" value="1"/>
</dbReference>
<evidence type="ECO:0000256" key="7">
    <source>
        <dbReference type="ARBA" id="ARBA00022840"/>
    </source>
</evidence>
<dbReference type="InterPro" id="IPR008271">
    <property type="entry name" value="Ser/Thr_kinase_AS"/>
</dbReference>
<evidence type="ECO:0000256" key="3">
    <source>
        <dbReference type="ARBA" id="ARBA00022527"/>
    </source>
</evidence>
<evidence type="ECO:0000256" key="10">
    <source>
        <dbReference type="SAM" id="MobiDB-lite"/>
    </source>
</evidence>
<comment type="similarity">
    <text evidence="2">Belongs to the protein kinase superfamily. CMGC Ser/Thr protein kinase family. CDC2/CDKX subfamily.</text>
</comment>
<dbReference type="InterPro" id="IPR017441">
    <property type="entry name" value="Protein_kinase_ATP_BS"/>
</dbReference>
<feature type="compositionally biased region" description="Basic and acidic residues" evidence="10">
    <location>
        <begin position="750"/>
        <end position="764"/>
    </location>
</feature>
<keyword evidence="8" id="KW-0539">Nucleus</keyword>
<dbReference type="GO" id="GO:0004693">
    <property type="term" value="F:cyclin-dependent protein serine/threonine kinase activity"/>
    <property type="evidence" value="ECO:0007669"/>
    <property type="project" value="TreeGrafter"/>
</dbReference>
<dbReference type="PANTHER" id="PTHR24056">
    <property type="entry name" value="CELL DIVISION PROTEIN KINASE"/>
    <property type="match status" value="1"/>
</dbReference>
<dbReference type="GO" id="GO:0005524">
    <property type="term" value="F:ATP binding"/>
    <property type="evidence" value="ECO:0007669"/>
    <property type="project" value="UniProtKB-UniRule"/>
</dbReference>
<feature type="region of interest" description="Disordered" evidence="10">
    <location>
        <begin position="902"/>
        <end position="945"/>
    </location>
</feature>
<dbReference type="FunFam" id="1.10.510.10:FF:000624">
    <property type="entry name" value="Mitogen-activated protein kinase"/>
    <property type="match status" value="1"/>
</dbReference>
<keyword evidence="13" id="KW-1185">Reference proteome</keyword>
<feature type="compositionally biased region" description="Pro residues" evidence="10">
    <location>
        <begin position="298"/>
        <end position="324"/>
    </location>
</feature>
<dbReference type="PROSITE" id="PS00108">
    <property type="entry name" value="PROTEIN_KINASE_ST"/>
    <property type="match status" value="1"/>
</dbReference>
<keyword evidence="4" id="KW-0808">Transferase</keyword>
<feature type="binding site" evidence="9">
    <location>
        <position position="460"/>
    </location>
    <ligand>
        <name>ATP</name>
        <dbReference type="ChEBI" id="CHEBI:30616"/>
    </ligand>
</feature>
<dbReference type="Pfam" id="PF00069">
    <property type="entry name" value="Pkinase"/>
    <property type="match status" value="1"/>
</dbReference>